<name>A0A853DBE1_9MICO</name>
<keyword evidence="2" id="KW-1185">Reference proteome</keyword>
<evidence type="ECO:0000313" key="2">
    <source>
        <dbReference type="Proteomes" id="UP000571817"/>
    </source>
</evidence>
<gene>
    <name evidence="1" type="ORF">HNR15_001839</name>
</gene>
<dbReference type="Proteomes" id="UP000571817">
    <property type="component" value="Unassembled WGS sequence"/>
</dbReference>
<proteinExistence type="predicted"/>
<protein>
    <submittedName>
        <fullName evidence="1">Uncharacterized protein</fullName>
    </submittedName>
</protein>
<reference evidence="1 2" key="1">
    <citation type="submission" date="2020-07" db="EMBL/GenBank/DDBJ databases">
        <title>Sequencing the genomes of 1000 actinobacteria strains.</title>
        <authorList>
            <person name="Klenk H.-P."/>
        </authorList>
    </citation>
    <scope>NUCLEOTIDE SEQUENCE [LARGE SCALE GENOMIC DNA]</scope>
    <source>
        <strain evidence="1 2">DSM 29531</strain>
    </source>
</reference>
<organism evidence="1 2">
    <name type="scientific">Allobranchiibius huperziae</name>
    <dbReference type="NCBI Taxonomy" id="1874116"/>
    <lineage>
        <taxon>Bacteria</taxon>
        <taxon>Bacillati</taxon>
        <taxon>Actinomycetota</taxon>
        <taxon>Actinomycetes</taxon>
        <taxon>Micrococcales</taxon>
        <taxon>Dermacoccaceae</taxon>
        <taxon>Allobranchiibius</taxon>
    </lineage>
</organism>
<comment type="caution">
    <text evidence="1">The sequence shown here is derived from an EMBL/GenBank/DDBJ whole genome shotgun (WGS) entry which is preliminary data.</text>
</comment>
<sequence>MGSTRARLQLQGDGLLTADTIAQIYCELAGALPPA</sequence>
<dbReference type="AlphaFoldDB" id="A0A853DBE1"/>
<dbReference type="EMBL" id="JACCFW010000001">
    <property type="protein sequence ID" value="NYJ74876.1"/>
    <property type="molecule type" value="Genomic_DNA"/>
</dbReference>
<evidence type="ECO:0000313" key="1">
    <source>
        <dbReference type="EMBL" id="NYJ74876.1"/>
    </source>
</evidence>
<accession>A0A853DBE1</accession>